<gene>
    <name evidence="1" type="ORF">GZ78_17715</name>
</gene>
<dbReference type="eggNOG" id="ENOG5032W6X">
    <property type="taxonomic scope" value="Bacteria"/>
</dbReference>
<organism evidence="1 2">
    <name type="scientific">Endozoicomonas numazuensis</name>
    <dbReference type="NCBI Taxonomy" id="1137799"/>
    <lineage>
        <taxon>Bacteria</taxon>
        <taxon>Pseudomonadati</taxon>
        <taxon>Pseudomonadota</taxon>
        <taxon>Gammaproteobacteria</taxon>
        <taxon>Oceanospirillales</taxon>
        <taxon>Endozoicomonadaceae</taxon>
        <taxon>Endozoicomonas</taxon>
    </lineage>
</organism>
<accession>A0A081NGK0</accession>
<sequence>MMFELVDLEEVRDEMISEIQSDIDQGKLYISERLNGSGAEIYPELLLDAAKEGDIESFTSALGMNFFNSTYLRKKPRGGFSSVKMPHNANATLCEGEFNRFYIRAVCQKAISQDQQFITVYRARSSSNPRIESIRLENQQFQALPLLQDLQESIGVDSALGLPPGPNSGMSIKL</sequence>
<proteinExistence type="predicted"/>
<keyword evidence="2" id="KW-1185">Reference proteome</keyword>
<dbReference type="AlphaFoldDB" id="A0A081NGK0"/>
<reference evidence="1 2" key="1">
    <citation type="submission" date="2014-06" db="EMBL/GenBank/DDBJ databases">
        <title>Whole Genome Sequences of Three Symbiotic Endozoicomonas Bacteria.</title>
        <authorList>
            <person name="Neave M.J."/>
            <person name="Apprill A."/>
            <person name="Voolstra C.R."/>
        </authorList>
    </citation>
    <scope>NUCLEOTIDE SEQUENCE [LARGE SCALE GENOMIC DNA]</scope>
    <source>
        <strain evidence="1 2">DSM 25634</strain>
    </source>
</reference>
<dbReference type="STRING" id="1137799.GZ78_17715"/>
<protein>
    <submittedName>
        <fullName evidence="1">Uncharacterized protein</fullName>
    </submittedName>
</protein>
<evidence type="ECO:0000313" key="2">
    <source>
        <dbReference type="Proteomes" id="UP000028073"/>
    </source>
</evidence>
<comment type="caution">
    <text evidence="1">The sequence shown here is derived from an EMBL/GenBank/DDBJ whole genome shotgun (WGS) entry which is preliminary data.</text>
</comment>
<name>A0A081NGK0_9GAMM</name>
<dbReference type="EMBL" id="JOKH01000003">
    <property type="protein sequence ID" value="KEQ17573.1"/>
    <property type="molecule type" value="Genomic_DNA"/>
</dbReference>
<evidence type="ECO:0000313" key="1">
    <source>
        <dbReference type="EMBL" id="KEQ17573.1"/>
    </source>
</evidence>
<dbReference type="Proteomes" id="UP000028073">
    <property type="component" value="Unassembled WGS sequence"/>
</dbReference>